<dbReference type="Gene3D" id="3.30.1360.120">
    <property type="entry name" value="Probable tRNA modification gtpase trme, domain 1"/>
    <property type="match status" value="1"/>
</dbReference>
<dbReference type="InterPro" id="IPR027266">
    <property type="entry name" value="TrmE/GcvT-like"/>
</dbReference>
<feature type="binding site" evidence="10">
    <location>
        <position position="126"/>
    </location>
    <ligand>
        <name>(6S)-5-formyl-5,6,7,8-tetrahydrofolate</name>
        <dbReference type="ChEBI" id="CHEBI:57457"/>
    </ligand>
</feature>
<dbReference type="InterPro" id="IPR004520">
    <property type="entry name" value="GTPase_MnmE"/>
</dbReference>
<feature type="binding site" evidence="10">
    <location>
        <position position="256"/>
    </location>
    <ligand>
        <name>Mg(2+)</name>
        <dbReference type="ChEBI" id="CHEBI:18420"/>
    </ligand>
</feature>
<evidence type="ECO:0000313" key="13">
    <source>
        <dbReference type="EMBL" id="TET47853.1"/>
    </source>
</evidence>
<feature type="binding site" evidence="10">
    <location>
        <position position="255"/>
    </location>
    <ligand>
        <name>K(+)</name>
        <dbReference type="ChEBI" id="CHEBI:29103"/>
    </ligand>
</feature>
<dbReference type="Pfam" id="PF01926">
    <property type="entry name" value="MMR_HSR1"/>
    <property type="match status" value="1"/>
</dbReference>
<comment type="subunit">
    <text evidence="10">Homodimer. Heterotetramer of two MnmE and two MnmG subunits.</text>
</comment>
<keyword evidence="6 10" id="KW-0378">Hydrolase</keyword>
<dbReference type="HAMAP" id="MF_00379">
    <property type="entry name" value="GTPase_MnmE"/>
    <property type="match status" value="1"/>
</dbReference>
<keyword evidence="4 10" id="KW-0479">Metal-binding</keyword>
<feature type="binding site" evidence="10">
    <location>
        <position position="235"/>
    </location>
    <ligand>
        <name>Mg(2+)</name>
        <dbReference type="ChEBI" id="CHEBI:18420"/>
    </ligand>
</feature>
<feature type="domain" description="TrmE-type G" evidence="12">
    <location>
        <begin position="221"/>
        <end position="374"/>
    </location>
</feature>
<evidence type="ECO:0000256" key="2">
    <source>
        <dbReference type="ARBA" id="ARBA00022490"/>
    </source>
</evidence>
<dbReference type="SUPFAM" id="SSF52540">
    <property type="entry name" value="P-loop containing nucleoside triphosphate hydrolases"/>
    <property type="match status" value="1"/>
</dbReference>
<keyword evidence="8 10" id="KW-0630">Potassium</keyword>
<reference evidence="13 14" key="1">
    <citation type="submission" date="2019-03" db="EMBL/GenBank/DDBJ databases">
        <title>Metabolic potential of uncultured bacteria and archaea associated with petroleum seepage in deep-sea sediments.</title>
        <authorList>
            <person name="Dong X."/>
            <person name="Hubert C."/>
        </authorList>
    </citation>
    <scope>NUCLEOTIDE SEQUENCE [LARGE SCALE GENOMIC DNA]</scope>
    <source>
        <strain evidence="13">E44_bin18</strain>
    </source>
</reference>
<dbReference type="CDD" id="cd14858">
    <property type="entry name" value="TrmE_N"/>
    <property type="match status" value="1"/>
</dbReference>
<dbReference type="NCBIfam" id="TIGR00231">
    <property type="entry name" value="small_GTP"/>
    <property type="match status" value="1"/>
</dbReference>
<dbReference type="GO" id="GO:0005525">
    <property type="term" value="F:GTP binding"/>
    <property type="evidence" value="ECO:0007669"/>
    <property type="project" value="UniProtKB-UniRule"/>
</dbReference>
<evidence type="ECO:0000256" key="3">
    <source>
        <dbReference type="ARBA" id="ARBA00022694"/>
    </source>
</evidence>
<comment type="similarity">
    <text evidence="1 10 11">Belongs to the TRAFAC class TrmE-Era-EngA-EngB-Septin-like GTPase superfamily. TrmE GTPase family.</text>
</comment>
<keyword evidence="5 10" id="KW-0547">Nucleotide-binding</keyword>
<sequence length="452" mass="48400">MGVGDHTIAAISTPPGEGAIGMVRMSGGEALKIGDIVFKGRTGPSGMETHTLHYGEICDPQTDVVIDTVLLAVMRAPNSYTGEDMVEIHCHGGPVVLGEVLSLLYAHGAAPAEPGEFSKRAFLNGRMDLSQAEAVVDLVKARTTEAAQSAAMQLAGKGKRVLEEIRGLMVHSLALVEASIDFPEDDTLMDSQSVLDEMEKTREKVVKLIEDGSRGRLMREGITVAIVGKPNVGKSSLLNALLQEERAIVTPVPGTTRDYLAEWIEVSGVPVRLIDTAGLRDSVSSVEMQGVVRARKAIEVSDFALLLLDWSGQMTEEDTEVFRAVKTKRKLVLLNKCDLKKRIDASSLHESLPVSAKYGHGLDELKEKMKELVWGGGGAGGSGVFTRARHLAALKRCDSHLEAGVVGLKQAKTPEIVALELRDALSALGEIAGETTSEDVLDAIFAEFCIGK</sequence>
<dbReference type="InterPro" id="IPR006073">
    <property type="entry name" value="GTP-bd"/>
</dbReference>
<gene>
    <name evidence="10 13" type="primary">mnmE</name>
    <name evidence="10" type="synonym">trmE</name>
    <name evidence="13" type="ORF">E3J62_00145</name>
</gene>
<evidence type="ECO:0000259" key="12">
    <source>
        <dbReference type="PROSITE" id="PS51709"/>
    </source>
</evidence>
<name>A0A523UZA6_UNCT6</name>
<comment type="caution">
    <text evidence="10">Lacks conserved residue(s) required for the propagation of feature annotation.</text>
</comment>
<dbReference type="GO" id="GO:0030488">
    <property type="term" value="P:tRNA methylation"/>
    <property type="evidence" value="ECO:0007669"/>
    <property type="project" value="TreeGrafter"/>
</dbReference>
<dbReference type="InterPro" id="IPR005225">
    <property type="entry name" value="Small_GTP-bd"/>
</dbReference>
<comment type="subcellular location">
    <subcellularLocation>
        <location evidence="10">Cytoplasm</location>
    </subcellularLocation>
</comment>
<dbReference type="GO" id="GO:0046872">
    <property type="term" value="F:metal ion binding"/>
    <property type="evidence" value="ECO:0007669"/>
    <property type="project" value="UniProtKB-KW"/>
</dbReference>
<evidence type="ECO:0000256" key="7">
    <source>
        <dbReference type="ARBA" id="ARBA00022842"/>
    </source>
</evidence>
<feature type="binding site" evidence="10">
    <location>
        <position position="252"/>
    </location>
    <ligand>
        <name>K(+)</name>
        <dbReference type="ChEBI" id="CHEBI:29103"/>
    </ligand>
</feature>
<dbReference type="PANTHER" id="PTHR42714">
    <property type="entry name" value="TRNA MODIFICATION GTPASE GTPBP3"/>
    <property type="match status" value="1"/>
</dbReference>
<dbReference type="InterPro" id="IPR025867">
    <property type="entry name" value="MnmE_helical"/>
</dbReference>
<dbReference type="FunFam" id="3.30.1360.120:FF:000003">
    <property type="entry name" value="tRNA modification GTPase MnmE"/>
    <property type="match status" value="1"/>
</dbReference>
<dbReference type="NCBIfam" id="NF003661">
    <property type="entry name" value="PRK05291.1-3"/>
    <property type="match status" value="1"/>
</dbReference>
<dbReference type="InterPro" id="IPR027368">
    <property type="entry name" value="MnmE_dom2"/>
</dbReference>
<dbReference type="GO" id="GO:0003924">
    <property type="term" value="F:GTPase activity"/>
    <property type="evidence" value="ECO:0007669"/>
    <property type="project" value="UniProtKB-UniRule"/>
</dbReference>
<dbReference type="GO" id="GO:0005829">
    <property type="term" value="C:cytosol"/>
    <property type="evidence" value="ECO:0007669"/>
    <property type="project" value="TreeGrafter"/>
</dbReference>
<evidence type="ECO:0000256" key="9">
    <source>
        <dbReference type="ARBA" id="ARBA00023134"/>
    </source>
</evidence>
<feature type="binding site" evidence="10">
    <location>
        <begin position="275"/>
        <end position="278"/>
    </location>
    <ligand>
        <name>GTP</name>
        <dbReference type="ChEBI" id="CHEBI:37565"/>
    </ligand>
</feature>
<dbReference type="AlphaFoldDB" id="A0A523UZA6"/>
<dbReference type="Proteomes" id="UP000315525">
    <property type="component" value="Unassembled WGS sequence"/>
</dbReference>
<evidence type="ECO:0000256" key="10">
    <source>
        <dbReference type="HAMAP-Rule" id="MF_00379"/>
    </source>
</evidence>
<keyword evidence="7 10" id="KW-0460">Magnesium</keyword>
<keyword evidence="2 10" id="KW-0963">Cytoplasm</keyword>
<comment type="function">
    <text evidence="10">Exhibits a very high intrinsic GTPase hydrolysis rate. Involved in the addition of a carboxymethylaminomethyl (cmnm) group at the wobble position (U34) of certain tRNAs, forming tRNA-cmnm(5)s(2)U34.</text>
</comment>
<evidence type="ECO:0000256" key="5">
    <source>
        <dbReference type="ARBA" id="ARBA00022741"/>
    </source>
</evidence>
<dbReference type="FunFam" id="3.40.50.300:FF:001376">
    <property type="entry name" value="tRNA modification GTPase MnmE"/>
    <property type="match status" value="1"/>
</dbReference>
<comment type="caution">
    <text evidence="13">The sequence shown here is derived from an EMBL/GenBank/DDBJ whole genome shotgun (WGS) entry which is preliminary data.</text>
</comment>
<keyword evidence="3 10" id="KW-0819">tRNA processing</keyword>
<feature type="binding site" evidence="10">
    <location>
        <position position="250"/>
    </location>
    <ligand>
        <name>K(+)</name>
        <dbReference type="ChEBI" id="CHEBI:29103"/>
    </ligand>
</feature>
<dbReference type="InterPro" id="IPR027417">
    <property type="entry name" value="P-loop_NTPase"/>
</dbReference>
<dbReference type="GO" id="GO:0042802">
    <property type="term" value="F:identical protein binding"/>
    <property type="evidence" value="ECO:0007669"/>
    <property type="project" value="UniProtKB-ARBA"/>
</dbReference>
<evidence type="ECO:0000256" key="11">
    <source>
        <dbReference type="RuleBase" id="RU003313"/>
    </source>
</evidence>
<feature type="binding site" evidence="10">
    <location>
        <begin position="250"/>
        <end position="256"/>
    </location>
    <ligand>
        <name>GTP</name>
        <dbReference type="ChEBI" id="CHEBI:37565"/>
    </ligand>
</feature>
<dbReference type="Pfam" id="PF10396">
    <property type="entry name" value="TrmE_N"/>
    <property type="match status" value="1"/>
</dbReference>
<proteinExistence type="inferred from homology"/>
<dbReference type="PANTHER" id="PTHR42714:SF2">
    <property type="entry name" value="TRNA MODIFICATION GTPASE GTPBP3, MITOCHONDRIAL"/>
    <property type="match status" value="1"/>
</dbReference>
<evidence type="ECO:0000256" key="8">
    <source>
        <dbReference type="ARBA" id="ARBA00022958"/>
    </source>
</evidence>
<evidence type="ECO:0000313" key="14">
    <source>
        <dbReference type="Proteomes" id="UP000315525"/>
    </source>
</evidence>
<dbReference type="EMBL" id="SOJN01000005">
    <property type="protein sequence ID" value="TET47853.1"/>
    <property type="molecule type" value="Genomic_DNA"/>
</dbReference>
<protein>
    <recommendedName>
        <fullName evidence="10">tRNA modification GTPase MnmE</fullName>
        <ecNumber evidence="10">3.6.-.-</ecNumber>
    </recommendedName>
</protein>
<evidence type="ECO:0000256" key="4">
    <source>
        <dbReference type="ARBA" id="ARBA00022723"/>
    </source>
</evidence>
<dbReference type="Pfam" id="PF12631">
    <property type="entry name" value="MnmE_helical"/>
    <property type="match status" value="1"/>
</dbReference>
<keyword evidence="9 10" id="KW-0342">GTP-binding</keyword>
<evidence type="ECO:0000256" key="6">
    <source>
        <dbReference type="ARBA" id="ARBA00022801"/>
    </source>
</evidence>
<dbReference type="InterPro" id="IPR031168">
    <property type="entry name" value="G_TrmE"/>
</dbReference>
<feature type="binding site" evidence="10">
    <location>
        <position position="87"/>
    </location>
    <ligand>
        <name>(6S)-5-formyl-5,6,7,8-tetrahydrofolate</name>
        <dbReference type="ChEBI" id="CHEBI:57457"/>
    </ligand>
</feature>
<feature type="binding site" evidence="10">
    <location>
        <position position="452"/>
    </location>
    <ligand>
        <name>(6S)-5-formyl-5,6,7,8-tetrahydrofolate</name>
        <dbReference type="ChEBI" id="CHEBI:57457"/>
    </ligand>
</feature>
<dbReference type="Gene3D" id="3.40.50.300">
    <property type="entry name" value="P-loop containing nucleotide triphosphate hydrolases"/>
    <property type="match status" value="1"/>
</dbReference>
<dbReference type="NCBIfam" id="TIGR00450">
    <property type="entry name" value="mnmE_trmE_thdF"/>
    <property type="match status" value="1"/>
</dbReference>
<dbReference type="EC" id="3.6.-.-" evidence="10"/>
<dbReference type="CDD" id="cd04164">
    <property type="entry name" value="trmE"/>
    <property type="match status" value="1"/>
</dbReference>
<accession>A0A523UZA6</accession>
<feature type="binding site" evidence="10">
    <location>
        <position position="24"/>
    </location>
    <ligand>
        <name>(6S)-5-formyl-5,6,7,8-tetrahydrofolate</name>
        <dbReference type="ChEBI" id="CHEBI:57457"/>
    </ligand>
</feature>
<dbReference type="Gene3D" id="1.20.120.430">
    <property type="entry name" value="tRNA modification GTPase MnmE domain 2"/>
    <property type="match status" value="1"/>
</dbReference>
<dbReference type="PROSITE" id="PS51709">
    <property type="entry name" value="G_TRME"/>
    <property type="match status" value="1"/>
</dbReference>
<feature type="binding site" evidence="10">
    <location>
        <position position="231"/>
    </location>
    <ligand>
        <name>K(+)</name>
        <dbReference type="ChEBI" id="CHEBI:29103"/>
    </ligand>
</feature>
<dbReference type="InterPro" id="IPR018948">
    <property type="entry name" value="GTP-bd_TrmE_N"/>
</dbReference>
<organism evidence="13 14">
    <name type="scientific">candidate division TA06 bacterium</name>
    <dbReference type="NCBI Taxonomy" id="2250710"/>
    <lineage>
        <taxon>Bacteria</taxon>
        <taxon>Bacteria division TA06</taxon>
    </lineage>
</organism>
<dbReference type="GO" id="GO:0002098">
    <property type="term" value="P:tRNA wobble uridine modification"/>
    <property type="evidence" value="ECO:0007669"/>
    <property type="project" value="TreeGrafter"/>
</dbReference>
<evidence type="ECO:0000256" key="1">
    <source>
        <dbReference type="ARBA" id="ARBA00011043"/>
    </source>
</evidence>
<comment type="cofactor">
    <cofactor evidence="10">
        <name>K(+)</name>
        <dbReference type="ChEBI" id="CHEBI:29103"/>
    </cofactor>
    <text evidence="10">Binds 1 potassium ion per subunit.</text>
</comment>
<dbReference type="PRINTS" id="PR00326">
    <property type="entry name" value="GTP1OBG"/>
</dbReference>
<feature type="binding site" evidence="10">
    <location>
        <begin position="231"/>
        <end position="236"/>
    </location>
    <ligand>
        <name>GTP</name>
        <dbReference type="ChEBI" id="CHEBI:37565"/>
    </ligand>
</feature>